<gene>
    <name evidence="2" type="ORF">E0F26_01240</name>
</gene>
<evidence type="ECO:0000313" key="3">
    <source>
        <dbReference type="Proteomes" id="UP001317963"/>
    </source>
</evidence>
<dbReference type="RefSeq" id="WP_279242225.1">
    <property type="nucleotide sequence ID" value="NZ_CP036501.1"/>
</dbReference>
<evidence type="ECO:0008006" key="4">
    <source>
        <dbReference type="Google" id="ProtNLM"/>
    </source>
</evidence>
<dbReference type="Proteomes" id="UP001317963">
    <property type="component" value="Chromosome"/>
</dbReference>
<sequence>MRVFKFLAVLAVIAVSPLSLGQDLKLGESFVGDFTIDSVSTTDGVNYHLTASGEAGPYGRVYGNWLFTNKLGLEDMGEFTGYGWTQSGEEVVTATLQGVWKKNGKVFDLFTFDAVSNGLINVATGELDMVNKTLKFNVAPVK</sequence>
<keyword evidence="3" id="KW-1185">Reference proteome</keyword>
<dbReference type="EMBL" id="CP036501">
    <property type="protein sequence ID" value="UZP73439.1"/>
    <property type="molecule type" value="Genomic_DNA"/>
</dbReference>
<proteinExistence type="predicted"/>
<protein>
    <recommendedName>
        <fullName evidence="4">Lipocalin-like domain-containing protein</fullName>
    </recommendedName>
</protein>
<keyword evidence="1" id="KW-0732">Signal</keyword>
<evidence type="ECO:0000313" key="2">
    <source>
        <dbReference type="EMBL" id="UZP73439.1"/>
    </source>
</evidence>
<organism evidence="2 3">
    <name type="scientific">Candidatus Paraluminiphilus aquimaris</name>
    <dbReference type="NCBI Taxonomy" id="2518994"/>
    <lineage>
        <taxon>Bacteria</taxon>
        <taxon>Pseudomonadati</taxon>
        <taxon>Pseudomonadota</taxon>
        <taxon>Gammaproteobacteria</taxon>
        <taxon>Cellvibrionales</taxon>
        <taxon>Halieaceae</taxon>
        <taxon>Candidatus Paraluminiphilus</taxon>
    </lineage>
</organism>
<feature type="chain" id="PRO_5046015316" description="Lipocalin-like domain-containing protein" evidence="1">
    <location>
        <begin position="22"/>
        <end position="142"/>
    </location>
</feature>
<feature type="signal peptide" evidence="1">
    <location>
        <begin position="1"/>
        <end position="21"/>
    </location>
</feature>
<name>A0ABY6Q4B0_9GAMM</name>
<reference evidence="2 3" key="1">
    <citation type="submission" date="2019-02" db="EMBL/GenBank/DDBJ databases">
        <title>Halieaceae_genomes.</title>
        <authorList>
            <person name="Li S.-H."/>
        </authorList>
    </citation>
    <scope>NUCLEOTIDE SEQUENCE [LARGE SCALE GENOMIC DNA]</scope>
    <source>
        <strain evidence="2 3">JH123</strain>
    </source>
</reference>
<evidence type="ECO:0000256" key="1">
    <source>
        <dbReference type="SAM" id="SignalP"/>
    </source>
</evidence>
<accession>A0ABY6Q4B0</accession>